<dbReference type="InterPro" id="IPR013783">
    <property type="entry name" value="Ig-like_fold"/>
</dbReference>
<evidence type="ECO:0000313" key="2">
    <source>
        <dbReference type="Proteomes" id="UP000092445"/>
    </source>
</evidence>
<dbReference type="Proteomes" id="UP000092445">
    <property type="component" value="Unassembled WGS sequence"/>
</dbReference>
<dbReference type="Gene3D" id="2.60.40.10">
    <property type="entry name" value="Immunoglobulins"/>
    <property type="match status" value="1"/>
</dbReference>
<proteinExistence type="predicted"/>
<dbReference type="AlphaFoldDB" id="A0A1B0A6V1"/>
<organism evidence="1 2">
    <name type="scientific">Glossina pallidipes</name>
    <name type="common">Tsetse fly</name>
    <dbReference type="NCBI Taxonomy" id="7398"/>
    <lineage>
        <taxon>Eukaryota</taxon>
        <taxon>Metazoa</taxon>
        <taxon>Ecdysozoa</taxon>
        <taxon>Arthropoda</taxon>
        <taxon>Hexapoda</taxon>
        <taxon>Insecta</taxon>
        <taxon>Pterygota</taxon>
        <taxon>Neoptera</taxon>
        <taxon>Endopterygota</taxon>
        <taxon>Diptera</taxon>
        <taxon>Brachycera</taxon>
        <taxon>Muscomorpha</taxon>
        <taxon>Hippoboscoidea</taxon>
        <taxon>Glossinidae</taxon>
        <taxon>Glossina</taxon>
    </lineage>
</organism>
<protein>
    <recommendedName>
        <fullName evidence="3">Ig-like domain-containing protein</fullName>
    </recommendedName>
</protein>
<reference evidence="1" key="2">
    <citation type="submission" date="2020-05" db="UniProtKB">
        <authorList>
            <consortium name="EnsemblMetazoa"/>
        </authorList>
    </citation>
    <scope>IDENTIFICATION</scope>
    <source>
        <strain evidence="1">IAEA</strain>
    </source>
</reference>
<reference evidence="2" key="1">
    <citation type="submission" date="2014-03" db="EMBL/GenBank/DDBJ databases">
        <authorList>
            <person name="Aksoy S."/>
            <person name="Warren W."/>
            <person name="Wilson R.K."/>
        </authorList>
    </citation>
    <scope>NUCLEOTIDE SEQUENCE [LARGE SCALE GENOMIC DNA]</scope>
    <source>
        <strain evidence="2">IAEA</strain>
    </source>
</reference>
<dbReference type="EnsemblMetazoa" id="GPAI036145-RA">
    <property type="protein sequence ID" value="GPAI036145-PA"/>
    <property type="gene ID" value="GPAI036145"/>
</dbReference>
<accession>A0A1B0A6V1</accession>
<evidence type="ECO:0000313" key="1">
    <source>
        <dbReference type="EnsemblMetazoa" id="GPAI036145-PA"/>
    </source>
</evidence>
<sequence>MAWHEMNNQLEQSGINAGIIGYLNCDNLTNCGVQGPLDDYRVLDDISTTTTSTLATYPHPKWLEPYFDPSTPRNVTALMGKSAYLSCRVRNLGNKTVSDVENDEQKCLPVEICLPVKFNID</sequence>
<keyword evidence="2" id="KW-1185">Reference proteome</keyword>
<evidence type="ECO:0008006" key="3">
    <source>
        <dbReference type="Google" id="ProtNLM"/>
    </source>
</evidence>
<name>A0A1B0A6V1_GLOPL</name>
<dbReference type="VEuPathDB" id="VectorBase:GPAI036145"/>